<feature type="compositionally biased region" description="Polar residues" evidence="1">
    <location>
        <begin position="16"/>
        <end position="25"/>
    </location>
</feature>
<protein>
    <submittedName>
        <fullName evidence="3">Uncharacterized protein</fullName>
    </submittedName>
</protein>
<evidence type="ECO:0000256" key="1">
    <source>
        <dbReference type="SAM" id="MobiDB-lite"/>
    </source>
</evidence>
<feature type="transmembrane region" description="Helical" evidence="2">
    <location>
        <begin position="56"/>
        <end position="76"/>
    </location>
</feature>
<evidence type="ECO:0000313" key="3">
    <source>
        <dbReference type="EMBL" id="ABS04243.1"/>
    </source>
</evidence>
<dbReference type="EMBL" id="CP000750">
    <property type="protein sequence ID" value="ABS04243.1"/>
    <property type="molecule type" value="Genomic_DNA"/>
</dbReference>
<keyword evidence="2" id="KW-1133">Transmembrane helix</keyword>
<proteinExistence type="predicted"/>
<feature type="region of interest" description="Disordered" evidence="1">
    <location>
        <begin position="1"/>
        <end position="25"/>
    </location>
</feature>
<dbReference type="KEGG" id="kra:Krad_2773"/>
<accession>A6WBQ4</accession>
<feature type="transmembrane region" description="Helical" evidence="2">
    <location>
        <begin position="30"/>
        <end position="50"/>
    </location>
</feature>
<reference evidence="4" key="1">
    <citation type="journal article" date="2008" name="PLoS ONE">
        <title>Survival in nuclear waste, extreme resistance, and potential applications gleaned from the genome sequence of Kineococcus radiotolerans SRS30216.</title>
        <authorList>
            <person name="Bagwell C.E."/>
            <person name="Bhat S."/>
            <person name="Hawkins G.M."/>
            <person name="Smith B.W."/>
            <person name="Biswas T."/>
            <person name="Hoover T.R."/>
            <person name="Saunders E."/>
            <person name="Han C.S."/>
            <person name="Tsodikov O.V."/>
            <person name="Shimkets L.J."/>
        </authorList>
    </citation>
    <scope>NUCLEOTIDE SEQUENCE [LARGE SCALE GENOMIC DNA]</scope>
    <source>
        <strain evidence="4">ATCC BAA-149 / DSM 14245 / SRS30216</strain>
    </source>
</reference>
<name>A6WBQ4_KINRD</name>
<keyword evidence="2" id="KW-0812">Transmembrane</keyword>
<evidence type="ECO:0000313" key="4">
    <source>
        <dbReference type="Proteomes" id="UP000001116"/>
    </source>
</evidence>
<keyword evidence="4" id="KW-1185">Reference proteome</keyword>
<gene>
    <name evidence="3" type="ordered locus">Krad_2773</name>
</gene>
<organism evidence="3 4">
    <name type="scientific">Kineococcus radiotolerans (strain ATCC BAA-149 / DSM 14245 / SRS30216)</name>
    <dbReference type="NCBI Taxonomy" id="266940"/>
    <lineage>
        <taxon>Bacteria</taxon>
        <taxon>Bacillati</taxon>
        <taxon>Actinomycetota</taxon>
        <taxon>Actinomycetes</taxon>
        <taxon>Kineosporiales</taxon>
        <taxon>Kineosporiaceae</taxon>
        <taxon>Kineococcus</taxon>
    </lineage>
</organism>
<evidence type="ECO:0000256" key="2">
    <source>
        <dbReference type="SAM" id="Phobius"/>
    </source>
</evidence>
<sequence>MELVVPSGRVDRMTQRRTPQQTAPWTQKPATWIALAVAFLALSTPLWIDALSGEKTLGYLPAAAFTAAAACFVVQARRSARRRLER</sequence>
<dbReference type="Proteomes" id="UP000001116">
    <property type="component" value="Chromosome"/>
</dbReference>
<dbReference type="HOGENOM" id="CLU_2493766_0_0_11"/>
<keyword evidence="2" id="KW-0472">Membrane</keyword>
<dbReference type="AlphaFoldDB" id="A6WBQ4"/>